<evidence type="ECO:0008006" key="3">
    <source>
        <dbReference type="Google" id="ProtNLM"/>
    </source>
</evidence>
<evidence type="ECO:0000313" key="2">
    <source>
        <dbReference type="Proteomes" id="UP000290809"/>
    </source>
</evidence>
<reference evidence="1 2" key="1">
    <citation type="journal article" date="2019" name="PLoS Pathog.">
        <title>Genome sequence of the bovine parasite Schistosoma bovis Tanzania.</title>
        <authorList>
            <person name="Oey H."/>
            <person name="Zakrzewski M."/>
            <person name="Gobert G."/>
            <person name="Gravermann K."/>
            <person name="Stoye J."/>
            <person name="Jones M."/>
            <person name="Mcmanus D."/>
            <person name="Krause L."/>
        </authorList>
    </citation>
    <scope>NUCLEOTIDE SEQUENCE [LARGE SCALE GENOMIC DNA]</scope>
    <source>
        <strain evidence="1 2">TAN1997</strain>
    </source>
</reference>
<proteinExistence type="predicted"/>
<dbReference type="AlphaFoldDB" id="A0A430QU59"/>
<dbReference type="SUPFAM" id="SSF56112">
    <property type="entry name" value="Protein kinase-like (PK-like)"/>
    <property type="match status" value="1"/>
</dbReference>
<protein>
    <recommendedName>
        <fullName evidence="3">Protein kinase domain-containing protein</fullName>
    </recommendedName>
</protein>
<accession>A0A430QU59</accession>
<name>A0A430QU59_SCHBO</name>
<dbReference type="EMBL" id="QMKO01000363">
    <property type="protein sequence ID" value="RTG91246.1"/>
    <property type="molecule type" value="Genomic_DNA"/>
</dbReference>
<keyword evidence="2" id="KW-1185">Reference proteome</keyword>
<evidence type="ECO:0000313" key="1">
    <source>
        <dbReference type="EMBL" id="RTG91246.1"/>
    </source>
</evidence>
<sequence length="67" mass="8008">MYLLLTGKLPFIDQYKELNTFMNDIKTNSIQLNHSLLLYNIDKSIYQIINMLLQIDIHQRIDLKINL</sequence>
<gene>
    <name evidence="1" type="ORF">DC041_0005094</name>
</gene>
<dbReference type="Proteomes" id="UP000290809">
    <property type="component" value="Unassembled WGS sequence"/>
</dbReference>
<dbReference type="STRING" id="6184.A0A430QU59"/>
<organism evidence="1 2">
    <name type="scientific">Schistosoma bovis</name>
    <name type="common">Blood fluke</name>
    <dbReference type="NCBI Taxonomy" id="6184"/>
    <lineage>
        <taxon>Eukaryota</taxon>
        <taxon>Metazoa</taxon>
        <taxon>Spiralia</taxon>
        <taxon>Lophotrochozoa</taxon>
        <taxon>Platyhelminthes</taxon>
        <taxon>Trematoda</taxon>
        <taxon>Digenea</taxon>
        <taxon>Strigeidida</taxon>
        <taxon>Schistosomatoidea</taxon>
        <taxon>Schistosomatidae</taxon>
        <taxon>Schistosoma</taxon>
    </lineage>
</organism>
<comment type="caution">
    <text evidence="1">The sequence shown here is derived from an EMBL/GenBank/DDBJ whole genome shotgun (WGS) entry which is preliminary data.</text>
</comment>
<dbReference type="InterPro" id="IPR011009">
    <property type="entry name" value="Kinase-like_dom_sf"/>
</dbReference>